<evidence type="ECO:0000313" key="2">
    <source>
        <dbReference type="EMBL" id="AUS04823.1"/>
    </source>
</evidence>
<feature type="region of interest" description="Disordered" evidence="1">
    <location>
        <begin position="290"/>
        <end position="310"/>
    </location>
</feature>
<keyword evidence="2" id="KW-0808">Transferase</keyword>
<dbReference type="GO" id="GO:0016740">
    <property type="term" value="F:transferase activity"/>
    <property type="evidence" value="ECO:0007669"/>
    <property type="project" value="UniProtKB-KW"/>
</dbReference>
<feature type="compositionally biased region" description="Basic and acidic residues" evidence="1">
    <location>
        <begin position="298"/>
        <end position="310"/>
    </location>
</feature>
<dbReference type="OrthoDB" id="1150486at2"/>
<dbReference type="Proteomes" id="UP000236592">
    <property type="component" value="Chromosome"/>
</dbReference>
<dbReference type="EMBL" id="CP025938">
    <property type="protein sequence ID" value="AUS04823.1"/>
    <property type="molecule type" value="Genomic_DNA"/>
</dbReference>
<evidence type="ECO:0000313" key="3">
    <source>
        <dbReference type="Proteomes" id="UP000236592"/>
    </source>
</evidence>
<accession>A0A2I7SFZ0</accession>
<dbReference type="RefSeq" id="WP_102994892.1">
    <property type="nucleotide sequence ID" value="NZ_CP025938.1"/>
</dbReference>
<keyword evidence="3" id="KW-1185">Reference proteome</keyword>
<evidence type="ECO:0000256" key="1">
    <source>
        <dbReference type="SAM" id="MobiDB-lite"/>
    </source>
</evidence>
<name>A0A2I7SFZ0_9FLAO</name>
<dbReference type="PROSITE" id="PS51257">
    <property type="entry name" value="PROKAR_LIPOPROTEIN"/>
    <property type="match status" value="1"/>
</dbReference>
<reference evidence="3" key="1">
    <citation type="submission" date="2018-01" db="EMBL/GenBank/DDBJ databases">
        <title>Complete genome of Tamlana sp. UJ94.</title>
        <authorList>
            <person name="Jung J."/>
            <person name="Chung D."/>
            <person name="Bae S.S."/>
            <person name="Baek K."/>
        </authorList>
    </citation>
    <scope>NUCLEOTIDE SEQUENCE [LARGE SCALE GENOMIC DNA]</scope>
    <source>
        <strain evidence="3">UJ94</strain>
    </source>
</reference>
<protein>
    <submittedName>
        <fullName evidence="2">Nicotinic acid mononucleotide adenyltransferase</fullName>
    </submittedName>
</protein>
<sequence length="310" mass="35512">MKAIKLFLVVVLSGVFLTSCDNYREDIDPGISLNQLLGSYELWYVDINATLGYGETPWLQKAFTLSFRNGVLYANNNIAGIGETGNGFGIDVGVYDAYQMILDVDHDVDGFSTYDVYQISANRIELYNPDNDTSYFLDGYQRSNFDYDFIFYDNIHYFLQDYEAWEKIFTSNTGATNPFDAENYLRFLAGGNDETFQSSQDAIGLNPNQVFWDYTGVYGVGDVANDFYLKTLTLNYDQYGNEFFELSVIDDETISLYQPSSNTTYEFAGRGYIQYIKATDTKTGKTVLKEKKRKFKKERKDNPRDSSRVL</sequence>
<organism evidence="2 3">
    <name type="scientific">Pseudotamlana carrageenivorans</name>
    <dbReference type="NCBI Taxonomy" id="2069432"/>
    <lineage>
        <taxon>Bacteria</taxon>
        <taxon>Pseudomonadati</taxon>
        <taxon>Bacteroidota</taxon>
        <taxon>Flavobacteriia</taxon>
        <taxon>Flavobacteriales</taxon>
        <taxon>Flavobacteriaceae</taxon>
        <taxon>Pseudotamlana</taxon>
    </lineage>
</organism>
<dbReference type="AlphaFoldDB" id="A0A2I7SFZ0"/>
<dbReference type="KEGG" id="taj:C1A40_04740"/>
<gene>
    <name evidence="2" type="ORF">C1A40_04740</name>
</gene>
<proteinExistence type="predicted"/>